<dbReference type="EMBL" id="CP034086">
    <property type="protein sequence ID" value="AZG78150.1"/>
    <property type="molecule type" value="Genomic_DNA"/>
</dbReference>
<dbReference type="RefSeq" id="WP_124739741.1">
    <property type="nucleotide sequence ID" value="NZ_CP034086.1"/>
</dbReference>
<organism evidence="2 3">
    <name type="scientific">Methylocystis rosea</name>
    <dbReference type="NCBI Taxonomy" id="173366"/>
    <lineage>
        <taxon>Bacteria</taxon>
        <taxon>Pseudomonadati</taxon>
        <taxon>Pseudomonadota</taxon>
        <taxon>Alphaproteobacteria</taxon>
        <taxon>Hyphomicrobiales</taxon>
        <taxon>Methylocystaceae</taxon>
        <taxon>Methylocystis</taxon>
    </lineage>
</organism>
<protein>
    <recommendedName>
        <fullName evidence="1">Phage head morphogenesis domain-containing protein</fullName>
    </recommendedName>
</protein>
<dbReference type="InterPro" id="IPR006528">
    <property type="entry name" value="Phage_head_morphogenesis_dom"/>
</dbReference>
<name>A0A3G8MAD2_9HYPH</name>
<dbReference type="KEGG" id="mros:EHO51_16205"/>
<dbReference type="Pfam" id="PF04233">
    <property type="entry name" value="Phage_Mu_F"/>
    <property type="match status" value="1"/>
</dbReference>
<evidence type="ECO:0000259" key="1">
    <source>
        <dbReference type="Pfam" id="PF04233"/>
    </source>
</evidence>
<gene>
    <name evidence="2" type="ORF">EHO51_16205</name>
</gene>
<reference evidence="2 3" key="1">
    <citation type="submission" date="2018-11" db="EMBL/GenBank/DDBJ databases">
        <title>Genome squencing of methanotrophic bacteria isolated from alkaline groundwater in Korea.</title>
        <authorList>
            <person name="Nguyen L.N."/>
        </authorList>
    </citation>
    <scope>NUCLEOTIDE SEQUENCE [LARGE SCALE GENOMIC DNA]</scope>
    <source>
        <strain evidence="2 3">GW6</strain>
    </source>
</reference>
<accession>A0A3G8MAD2</accession>
<evidence type="ECO:0000313" key="3">
    <source>
        <dbReference type="Proteomes" id="UP000273982"/>
    </source>
</evidence>
<dbReference type="AlphaFoldDB" id="A0A3G8MAD2"/>
<proteinExistence type="predicted"/>
<evidence type="ECO:0000313" key="2">
    <source>
        <dbReference type="EMBL" id="AZG78150.1"/>
    </source>
</evidence>
<sequence length="403" mass="45831">MKPATRGFQTPPEITRYFEEKSLKPAFSWQDVWGQEHAYAFTVAKAVDLELLTLFKTSIQRAIDKGEGFESWRKKLIPELQALGWYGKRKVDDPTGKWKNKIVDFSRPARLENIFWSNVRTARAAGQWERIQRTKAGLPYLLYVRTASANPREQHLAFVGIMLLVDDPFWSTHFPPNGWGCKCSVRQITRFEYQRLASTGDYLLDPPTIETRPFVNRRTGEITHVPVGIDPGWGTNPGLSRANTLVDNVAARLEAAGEDAARKRIAEIVNSPAPKLLMGIGEPLALPVATAGRFLEDMRAKSRLIVAFNATMSRKVKKHEHVDPDSFRLVQQIVDGGEIIDEDRGEDFRTLVAEIEGAWWKLVLKRSAQRFLRVQTFLRTNSHEIGRLRRKQERIGKTKAGEA</sequence>
<dbReference type="Proteomes" id="UP000273982">
    <property type="component" value="Chromosome"/>
</dbReference>
<feature type="domain" description="Phage head morphogenesis" evidence="1">
    <location>
        <begin position="56"/>
        <end position="185"/>
    </location>
</feature>